<keyword evidence="4" id="KW-0472">Membrane</keyword>
<reference evidence="8" key="1">
    <citation type="journal article" date="2019" name="Int. J. Syst. Evol. Microbiol.">
        <title>The Global Catalogue of Microorganisms (GCM) 10K type strain sequencing project: providing services to taxonomists for standard genome sequencing and annotation.</title>
        <authorList>
            <consortium name="The Broad Institute Genomics Platform"/>
            <consortium name="The Broad Institute Genome Sequencing Center for Infectious Disease"/>
            <person name="Wu L."/>
            <person name="Ma J."/>
        </authorList>
    </citation>
    <scope>NUCLEOTIDE SEQUENCE [LARGE SCALE GENOMIC DNA]</scope>
    <source>
        <strain evidence="8">JCM 11650</strain>
    </source>
</reference>
<keyword evidence="3" id="KW-0812">Transmembrane</keyword>
<dbReference type="InterPro" id="IPR051906">
    <property type="entry name" value="TolC-like"/>
</dbReference>
<gene>
    <name evidence="7" type="ORF">ACFO3A_10290</name>
</gene>
<evidence type="ECO:0000256" key="6">
    <source>
        <dbReference type="SAM" id="SignalP"/>
    </source>
</evidence>
<comment type="caution">
    <text evidence="7">The sequence shown here is derived from an EMBL/GenBank/DDBJ whole genome shotgun (WGS) entry which is preliminary data.</text>
</comment>
<evidence type="ECO:0000256" key="2">
    <source>
        <dbReference type="ARBA" id="ARBA00022452"/>
    </source>
</evidence>
<dbReference type="PANTHER" id="PTHR30026">
    <property type="entry name" value="OUTER MEMBRANE PROTEIN TOLC"/>
    <property type="match status" value="1"/>
</dbReference>
<evidence type="ECO:0000313" key="7">
    <source>
        <dbReference type="EMBL" id="MFC4622601.1"/>
    </source>
</evidence>
<name>A0ABV9GWP5_9BURK</name>
<feature type="signal peptide" evidence="6">
    <location>
        <begin position="1"/>
        <end position="21"/>
    </location>
</feature>
<dbReference type="Gene3D" id="1.20.1600.10">
    <property type="entry name" value="Outer membrane efflux proteins (OEP)"/>
    <property type="match status" value="1"/>
</dbReference>
<dbReference type="EMBL" id="JBHSEW010000008">
    <property type="protein sequence ID" value="MFC4622601.1"/>
    <property type="molecule type" value="Genomic_DNA"/>
</dbReference>
<evidence type="ECO:0000256" key="3">
    <source>
        <dbReference type="ARBA" id="ARBA00022692"/>
    </source>
</evidence>
<evidence type="ECO:0000313" key="8">
    <source>
        <dbReference type="Proteomes" id="UP001595967"/>
    </source>
</evidence>
<proteinExistence type="predicted"/>
<keyword evidence="5" id="KW-0998">Cell outer membrane</keyword>
<evidence type="ECO:0000256" key="5">
    <source>
        <dbReference type="ARBA" id="ARBA00023237"/>
    </source>
</evidence>
<feature type="chain" id="PRO_5047067708" evidence="6">
    <location>
        <begin position="22"/>
        <end position="418"/>
    </location>
</feature>
<keyword evidence="2" id="KW-1134">Transmembrane beta strand</keyword>
<dbReference type="SUPFAM" id="SSF56954">
    <property type="entry name" value="Outer membrane efflux proteins (OEP)"/>
    <property type="match status" value="1"/>
</dbReference>
<keyword evidence="6" id="KW-0732">Signal</keyword>
<evidence type="ECO:0000256" key="1">
    <source>
        <dbReference type="ARBA" id="ARBA00004442"/>
    </source>
</evidence>
<protein>
    <submittedName>
        <fullName evidence="7">TolC family protein</fullName>
    </submittedName>
</protein>
<organism evidence="7 8">
    <name type="scientific">Comamonas nitrativorans</name>
    <dbReference type="NCBI Taxonomy" id="108437"/>
    <lineage>
        <taxon>Bacteria</taxon>
        <taxon>Pseudomonadati</taxon>
        <taxon>Pseudomonadota</taxon>
        <taxon>Betaproteobacteria</taxon>
        <taxon>Burkholderiales</taxon>
        <taxon>Comamonadaceae</taxon>
        <taxon>Comamonas</taxon>
    </lineage>
</organism>
<dbReference type="PANTHER" id="PTHR30026:SF20">
    <property type="entry name" value="OUTER MEMBRANE PROTEIN TOLC"/>
    <property type="match status" value="1"/>
</dbReference>
<dbReference type="Proteomes" id="UP001595967">
    <property type="component" value="Unassembled WGS sequence"/>
</dbReference>
<keyword evidence="8" id="KW-1185">Reference proteome</keyword>
<sequence>MKLLPSLSALALACVSWSAPAQDAAVPWLPAPAQVQAAMQAHPTVRAAAERVQAASTTQRALDVGSHEFQADTVLQRRNVHDEQRRYNEWELGLSRAIRLPRKAALDRQIGDSTRHLADLRREDAEHQVARRLLDAWMNWLRCSAITIETTAQSQLLEREHDTLARRLTLGDAAQRDVDVLEAERASLAAQTLMARDAQAAAHQALALGFTPITVPDQLPLLPNPTDWLDDSQDWRARIISENAEVAIAQGTSQLQALTAERARADRTPDPTLGVRVLSDRGGRERTVGVVLSIPIGTSYRSAIANAENANANAAEADAADMLRTVEQEAWISVQAAQSKHAQWQALQQALTAQTAASQRTRKAWELGEAPLSEYLLALRNLHQARLAETQARVDALHAALRVRIDAHAMWHNAAATP</sequence>
<evidence type="ECO:0000256" key="4">
    <source>
        <dbReference type="ARBA" id="ARBA00023136"/>
    </source>
</evidence>
<dbReference type="RefSeq" id="WP_377726103.1">
    <property type="nucleotide sequence ID" value="NZ_JBHSEW010000008.1"/>
</dbReference>
<comment type="subcellular location">
    <subcellularLocation>
        <location evidence="1">Cell outer membrane</location>
    </subcellularLocation>
</comment>
<accession>A0ABV9GWP5</accession>